<accession>A0A6J8B870</accession>
<organism evidence="1 2">
    <name type="scientific">Mytilus coruscus</name>
    <name type="common">Sea mussel</name>
    <dbReference type="NCBI Taxonomy" id="42192"/>
    <lineage>
        <taxon>Eukaryota</taxon>
        <taxon>Metazoa</taxon>
        <taxon>Spiralia</taxon>
        <taxon>Lophotrochozoa</taxon>
        <taxon>Mollusca</taxon>
        <taxon>Bivalvia</taxon>
        <taxon>Autobranchia</taxon>
        <taxon>Pteriomorphia</taxon>
        <taxon>Mytilida</taxon>
        <taxon>Mytiloidea</taxon>
        <taxon>Mytilidae</taxon>
        <taxon>Mytilinae</taxon>
        <taxon>Mytilus</taxon>
    </lineage>
</organism>
<dbReference type="AlphaFoldDB" id="A0A6J8B870"/>
<dbReference type="Proteomes" id="UP000507470">
    <property type="component" value="Unassembled WGS sequence"/>
</dbReference>
<gene>
    <name evidence="1" type="ORF">MCOR_15574</name>
</gene>
<dbReference type="EMBL" id="CACVKT020002734">
    <property type="protein sequence ID" value="CAC5379510.1"/>
    <property type="molecule type" value="Genomic_DNA"/>
</dbReference>
<proteinExistence type="predicted"/>
<protein>
    <submittedName>
        <fullName evidence="1">Uncharacterized protein</fullName>
    </submittedName>
</protein>
<reference evidence="1 2" key="1">
    <citation type="submission" date="2020-06" db="EMBL/GenBank/DDBJ databases">
        <authorList>
            <person name="Li R."/>
            <person name="Bekaert M."/>
        </authorList>
    </citation>
    <scope>NUCLEOTIDE SEQUENCE [LARGE SCALE GENOMIC DNA]</scope>
    <source>
        <strain evidence="2">wild</strain>
    </source>
</reference>
<sequence length="290" mass="33158">MSLLTKESFTEAQPSELELFQLPPYQLGVESISYEEIRPTSQVAGYNPITFSLSGSNGMKYLDLKRSKLYVKLRVKHANVSSSNTCSPYKSYIKSLLCYGQDAKATQLTSMLFYKDRSGHMDSLTTNTGAYERRKFISASKNVDLQGPLYHELFQMDRYLLNMTDVCLKLFRNKPSFCLMSDEENPNYDIIIEDIAIKVCKIRVNPAIIYAHSLALQKSNAKYPYTKSAIKHLSLVKGSTNAILENLFQDVKPQRIIMGMTSSNRVNGDYQLNPWNFKNYDLQQVTMYCD</sequence>
<keyword evidence="2" id="KW-1185">Reference proteome</keyword>
<name>A0A6J8B870_MYTCO</name>
<evidence type="ECO:0000313" key="1">
    <source>
        <dbReference type="EMBL" id="CAC5379510.1"/>
    </source>
</evidence>
<dbReference type="OrthoDB" id="6134518at2759"/>
<evidence type="ECO:0000313" key="2">
    <source>
        <dbReference type="Proteomes" id="UP000507470"/>
    </source>
</evidence>